<dbReference type="Proteomes" id="UP000605846">
    <property type="component" value="Unassembled WGS sequence"/>
</dbReference>
<comment type="caution">
    <text evidence="3">The sequence shown here is derived from an EMBL/GenBank/DDBJ whole genome shotgun (WGS) entry which is preliminary data.</text>
</comment>
<protein>
    <submittedName>
        <fullName evidence="3">Uncharacterized protein</fullName>
    </submittedName>
</protein>
<feature type="region of interest" description="Disordered" evidence="2">
    <location>
        <begin position="360"/>
        <end position="395"/>
    </location>
</feature>
<sequence length="760" mass="86969">MLPERVLNKLRCRHRGNGSYKLPPTEPFVVLDPEVFEKKRREIQAQGRAPPPPLSPSVLPELNFDGTAPDSPRYSSQRTQFTQNSSRTIPLFKVYRTHDTNHNEDISISRSTLNTQTSDYIRDDVAIYAKSSIPITHADKISDTEGPASRTTTAFSSDLPRNNDFIAQEYTIIDSASQTVSSPLRTEGNTLITYQHSEISKIGKNDSVEDVSENSIASFSVTTNENERHTQRSPKRKRAEDEAIQSPDDVPENMETQYHIQKHKRSSSSSSNIDTISTLQESLPYRPARQEKVDEVFYSKQQTQEIQDIAKEAQNSRPLLSPQNNHVLSAENGNRLISDISPLKDFEKDEPCAVSEDIIESTQSEVPSHILQEGNESESSTEQQTKYTEDKPADSVLSRRISQLDLSVVHETHEESEETYRNRAMSLSGSPEQRCLIRDIQNVDSDAQLPATAGNEDTVDMEDIVGDTQKANGQTTTLAEEQEHPKEPVAEQSAHILKDQHTDYDSNVHDMSNRARSQLQYDVDDDYYFGGIESPIQSLSQYDQAGPDMEGRNLWMISEKERHIEDMRIMSRDDSAIYAGPLDVRIPPASDERLRIMEEFMEDDDLPMEVNPSELQRIIKRVEAQLDADSRVAKRRKQADTELSSVIDPINKTIMEFRDEQRDTLTKRLVVEFGKNTANMFEELKELYHEHMQLEWKLKRVKNIQAKERKRLLEVRKRKDQIKRELRDVQKSTSMSQGNRKEWMDLQNLFSKLKAARSKS</sequence>
<keyword evidence="4" id="KW-1185">Reference proteome</keyword>
<evidence type="ECO:0000313" key="4">
    <source>
        <dbReference type="Proteomes" id="UP000605846"/>
    </source>
</evidence>
<proteinExistence type="predicted"/>
<dbReference type="EMBL" id="JABAYA010000065">
    <property type="protein sequence ID" value="KAF7727061.1"/>
    <property type="molecule type" value="Genomic_DNA"/>
</dbReference>
<gene>
    <name evidence="3" type="ORF">EC973_008024</name>
</gene>
<keyword evidence="1" id="KW-0175">Coiled coil</keyword>
<name>A0A8H7BTC7_9FUNG</name>
<feature type="region of interest" description="Disordered" evidence="2">
    <location>
        <begin position="472"/>
        <end position="491"/>
    </location>
</feature>
<accession>A0A8H7BTC7</accession>
<feature type="region of interest" description="Disordered" evidence="2">
    <location>
        <begin position="217"/>
        <end position="275"/>
    </location>
</feature>
<feature type="compositionally biased region" description="Polar residues" evidence="2">
    <location>
        <begin position="377"/>
        <end position="386"/>
    </location>
</feature>
<evidence type="ECO:0000256" key="2">
    <source>
        <dbReference type="SAM" id="MobiDB-lite"/>
    </source>
</evidence>
<organism evidence="3 4">
    <name type="scientific">Apophysomyces ossiformis</name>
    <dbReference type="NCBI Taxonomy" id="679940"/>
    <lineage>
        <taxon>Eukaryota</taxon>
        <taxon>Fungi</taxon>
        <taxon>Fungi incertae sedis</taxon>
        <taxon>Mucoromycota</taxon>
        <taxon>Mucoromycotina</taxon>
        <taxon>Mucoromycetes</taxon>
        <taxon>Mucorales</taxon>
        <taxon>Mucorineae</taxon>
        <taxon>Mucoraceae</taxon>
        <taxon>Apophysomyces</taxon>
    </lineage>
</organism>
<reference evidence="3" key="1">
    <citation type="submission" date="2020-01" db="EMBL/GenBank/DDBJ databases">
        <title>Genome Sequencing of Three Apophysomyces-Like Fungal Strains Confirms a Novel Fungal Genus in the Mucoromycota with divergent Burkholderia-like Endosymbiotic Bacteria.</title>
        <authorList>
            <person name="Stajich J.E."/>
            <person name="Macias A.M."/>
            <person name="Carter-House D."/>
            <person name="Lovett B."/>
            <person name="Kasson L.R."/>
            <person name="Berry K."/>
            <person name="Grigoriev I."/>
            <person name="Chang Y."/>
            <person name="Spatafora J."/>
            <person name="Kasson M.T."/>
        </authorList>
    </citation>
    <scope>NUCLEOTIDE SEQUENCE</scope>
    <source>
        <strain evidence="3">NRRL A-21654</strain>
    </source>
</reference>
<feature type="compositionally biased region" description="Polar residues" evidence="2">
    <location>
        <begin position="73"/>
        <end position="82"/>
    </location>
</feature>
<evidence type="ECO:0000256" key="1">
    <source>
        <dbReference type="SAM" id="Coils"/>
    </source>
</evidence>
<evidence type="ECO:0000313" key="3">
    <source>
        <dbReference type="EMBL" id="KAF7727061.1"/>
    </source>
</evidence>
<dbReference type="AlphaFoldDB" id="A0A8H7BTC7"/>
<feature type="region of interest" description="Disordered" evidence="2">
    <location>
        <begin position="139"/>
        <end position="160"/>
    </location>
</feature>
<feature type="compositionally biased region" description="Polar residues" evidence="2">
    <location>
        <begin position="149"/>
        <end position="160"/>
    </location>
</feature>
<feature type="coiled-coil region" evidence="1">
    <location>
        <begin position="705"/>
        <end position="732"/>
    </location>
</feature>
<feature type="region of interest" description="Disordered" evidence="2">
    <location>
        <begin position="40"/>
        <end position="82"/>
    </location>
</feature>